<proteinExistence type="predicted"/>
<dbReference type="EMBL" id="CM004389">
    <property type="protein sequence ID" value="OAY55232.1"/>
    <property type="molecule type" value="Genomic_DNA"/>
</dbReference>
<protein>
    <submittedName>
        <fullName evidence="1">Uncharacterized protein</fullName>
    </submittedName>
</protein>
<sequence length="62" mass="6963">MFIILHLAVSHTICSFKLPKKKSFILDLGAQKSNLNQNLPPSDAFLQPFLNIIKAERPPKSC</sequence>
<evidence type="ECO:0000313" key="1">
    <source>
        <dbReference type="EMBL" id="OAY55232.1"/>
    </source>
</evidence>
<accession>A0A2C9W8T8</accession>
<organism evidence="1">
    <name type="scientific">Manihot esculenta</name>
    <name type="common">Cassava</name>
    <name type="synonym">Jatropha manihot</name>
    <dbReference type="NCBI Taxonomy" id="3983"/>
    <lineage>
        <taxon>Eukaryota</taxon>
        <taxon>Viridiplantae</taxon>
        <taxon>Streptophyta</taxon>
        <taxon>Embryophyta</taxon>
        <taxon>Tracheophyta</taxon>
        <taxon>Spermatophyta</taxon>
        <taxon>Magnoliopsida</taxon>
        <taxon>eudicotyledons</taxon>
        <taxon>Gunneridae</taxon>
        <taxon>Pentapetalae</taxon>
        <taxon>rosids</taxon>
        <taxon>fabids</taxon>
        <taxon>Malpighiales</taxon>
        <taxon>Euphorbiaceae</taxon>
        <taxon>Crotonoideae</taxon>
        <taxon>Manihoteae</taxon>
        <taxon>Manihot</taxon>
    </lineage>
</organism>
<name>A0A2C9W8T8_MANES</name>
<dbReference type="AlphaFoldDB" id="A0A2C9W8T8"/>
<reference evidence="1" key="1">
    <citation type="submission" date="2016-02" db="EMBL/GenBank/DDBJ databases">
        <title>WGS assembly of Manihot esculenta.</title>
        <authorList>
            <person name="Bredeson J.V."/>
            <person name="Prochnik S.E."/>
            <person name="Lyons J.B."/>
            <person name="Schmutz J."/>
            <person name="Grimwood J."/>
            <person name="Vrebalov J."/>
            <person name="Bart R.S."/>
            <person name="Amuge T."/>
            <person name="Ferguson M.E."/>
            <person name="Green R."/>
            <person name="Putnam N."/>
            <person name="Stites J."/>
            <person name="Rounsley S."/>
            <person name="Rokhsar D.S."/>
        </authorList>
    </citation>
    <scope>NUCLEOTIDE SEQUENCE [LARGE SCALE GENOMIC DNA]</scope>
    <source>
        <tissue evidence="1">Leaf</tissue>
    </source>
</reference>
<gene>
    <name evidence="1" type="ORF">MANES_03G138200</name>
</gene>